<evidence type="ECO:0000313" key="3">
    <source>
        <dbReference type="Proteomes" id="UP000323321"/>
    </source>
</evidence>
<sequence>MEDHFIIKNGEVFFKVGIKEGQIIQDLQQNLDRDSILLKHQLTNDDFETFINELKKIEIIGEVKKEPFNILFIKVPLFNPTSFLEIINKLLHNNYIRLFLLWSSFLIIFSAMFVFIGEMDTMVKHAFHNILHLNWYEYVIIYLALFIISVIHEMGHAVICRYYGGKVTYIGFLLLCFSPALYTDVSSTRLFKSKKEKIIVFLAGAYFELTALSILLLLRFSLEQYQLLIDIFVLSNTVAIITNFIPFIRLDGYWILSAATNITNLYSKSLKVVIYAIKNKKLPNASTTTNVKFIFIYGILNFVFLIFSIITGLYLFVQFFSYDGIPQWLKIAMVSFESIILIIVLFQIWKTFKNRILNDA</sequence>
<gene>
    <name evidence="2" type="ORF">DX932_09680</name>
</gene>
<dbReference type="Proteomes" id="UP000323321">
    <property type="component" value="Unassembled WGS sequence"/>
</dbReference>
<keyword evidence="1" id="KW-0472">Membrane</keyword>
<feature type="transmembrane region" description="Helical" evidence="1">
    <location>
        <begin position="328"/>
        <end position="349"/>
    </location>
</feature>
<dbReference type="PANTHER" id="PTHR13325">
    <property type="entry name" value="PROTEASE M50 MEMBRANE-BOUND TRANSCRIPTION FACTOR SITE 2 PROTEASE"/>
    <property type="match status" value="1"/>
</dbReference>
<dbReference type="GO" id="GO:0016020">
    <property type="term" value="C:membrane"/>
    <property type="evidence" value="ECO:0007669"/>
    <property type="project" value="InterPro"/>
</dbReference>
<feature type="transmembrane region" description="Helical" evidence="1">
    <location>
        <begin position="198"/>
        <end position="220"/>
    </location>
</feature>
<dbReference type="InterPro" id="IPR001193">
    <property type="entry name" value="MBTPS2"/>
</dbReference>
<accession>A0A9W7Q6S6</accession>
<dbReference type="GO" id="GO:0005737">
    <property type="term" value="C:cytoplasm"/>
    <property type="evidence" value="ECO:0007669"/>
    <property type="project" value="TreeGrafter"/>
</dbReference>
<organism evidence="2 3">
    <name type="scientific">Bacillus cereus</name>
    <dbReference type="NCBI Taxonomy" id="1396"/>
    <lineage>
        <taxon>Bacteria</taxon>
        <taxon>Bacillati</taxon>
        <taxon>Bacillota</taxon>
        <taxon>Bacilli</taxon>
        <taxon>Bacillales</taxon>
        <taxon>Bacillaceae</taxon>
        <taxon>Bacillus</taxon>
        <taxon>Bacillus cereus group</taxon>
    </lineage>
</organism>
<dbReference type="GO" id="GO:0004222">
    <property type="term" value="F:metalloendopeptidase activity"/>
    <property type="evidence" value="ECO:0007669"/>
    <property type="project" value="InterPro"/>
</dbReference>
<feature type="transmembrane region" description="Helical" evidence="1">
    <location>
        <begin position="163"/>
        <end position="182"/>
    </location>
</feature>
<dbReference type="PANTHER" id="PTHR13325:SF3">
    <property type="entry name" value="MEMBRANE-BOUND TRANSCRIPTION FACTOR SITE-2 PROTEASE"/>
    <property type="match status" value="1"/>
</dbReference>
<comment type="caution">
    <text evidence="2">The sequence shown here is derived from an EMBL/GenBank/DDBJ whole genome shotgun (WGS) entry which is preliminary data.</text>
</comment>
<feature type="transmembrane region" description="Helical" evidence="1">
    <location>
        <begin position="254"/>
        <end position="274"/>
    </location>
</feature>
<dbReference type="GO" id="GO:0031293">
    <property type="term" value="P:membrane protein intracellular domain proteolysis"/>
    <property type="evidence" value="ECO:0007669"/>
    <property type="project" value="TreeGrafter"/>
</dbReference>
<feature type="transmembrane region" description="Helical" evidence="1">
    <location>
        <begin position="227"/>
        <end position="248"/>
    </location>
</feature>
<keyword evidence="1" id="KW-0812">Transmembrane</keyword>
<protein>
    <submittedName>
        <fullName evidence="2">Peptidase M50</fullName>
    </submittedName>
</protein>
<evidence type="ECO:0000313" key="2">
    <source>
        <dbReference type="EMBL" id="KAA6470274.1"/>
    </source>
</evidence>
<dbReference type="EMBL" id="QSMZ01000006">
    <property type="protein sequence ID" value="KAA6470274.1"/>
    <property type="molecule type" value="Genomic_DNA"/>
</dbReference>
<evidence type="ECO:0000256" key="1">
    <source>
        <dbReference type="SAM" id="Phobius"/>
    </source>
</evidence>
<dbReference type="AlphaFoldDB" id="A0A9W7Q6S6"/>
<feature type="transmembrane region" description="Helical" evidence="1">
    <location>
        <begin position="294"/>
        <end position="316"/>
    </location>
</feature>
<reference evidence="2 3" key="1">
    <citation type="submission" date="2018-08" db="EMBL/GenBank/DDBJ databases">
        <title>Bacillus phenotypic plasticity.</title>
        <authorList>
            <person name="Hurtado E."/>
        </authorList>
    </citation>
    <scope>NUCLEOTIDE SEQUENCE [LARGE SCALE GENOMIC DNA]</scope>
    <source>
        <strain evidence="2 3">111b</strain>
    </source>
</reference>
<keyword evidence="1" id="KW-1133">Transmembrane helix</keyword>
<feature type="transmembrane region" description="Helical" evidence="1">
    <location>
        <begin position="95"/>
        <end position="115"/>
    </location>
</feature>
<feature type="transmembrane region" description="Helical" evidence="1">
    <location>
        <begin position="135"/>
        <end position="151"/>
    </location>
</feature>
<proteinExistence type="predicted"/>
<name>A0A9W7Q6S6_BACCE</name>